<accession>A0A4C1XKU6</accession>
<reference evidence="2 3" key="1">
    <citation type="journal article" date="2019" name="Commun. Biol.">
        <title>The bagworm genome reveals a unique fibroin gene that provides high tensile strength.</title>
        <authorList>
            <person name="Kono N."/>
            <person name="Nakamura H."/>
            <person name="Ohtoshi R."/>
            <person name="Tomita M."/>
            <person name="Numata K."/>
            <person name="Arakawa K."/>
        </authorList>
    </citation>
    <scope>NUCLEOTIDE SEQUENCE [LARGE SCALE GENOMIC DNA]</scope>
</reference>
<feature type="region of interest" description="Disordered" evidence="1">
    <location>
        <begin position="83"/>
        <end position="119"/>
    </location>
</feature>
<feature type="compositionally biased region" description="Polar residues" evidence="1">
    <location>
        <begin position="98"/>
        <end position="109"/>
    </location>
</feature>
<protein>
    <submittedName>
        <fullName evidence="2">Uncharacterized protein</fullName>
    </submittedName>
</protein>
<evidence type="ECO:0000313" key="2">
    <source>
        <dbReference type="EMBL" id="GBP64068.1"/>
    </source>
</evidence>
<feature type="compositionally biased region" description="Basic and acidic residues" evidence="1">
    <location>
        <begin position="83"/>
        <end position="92"/>
    </location>
</feature>
<gene>
    <name evidence="2" type="ORF">EVAR_44151_1</name>
</gene>
<evidence type="ECO:0000313" key="3">
    <source>
        <dbReference type="Proteomes" id="UP000299102"/>
    </source>
</evidence>
<comment type="caution">
    <text evidence="2">The sequence shown here is derived from an EMBL/GenBank/DDBJ whole genome shotgun (WGS) entry which is preliminary data.</text>
</comment>
<keyword evidence="3" id="KW-1185">Reference proteome</keyword>
<feature type="compositionally biased region" description="Gly residues" evidence="1">
    <location>
        <begin position="110"/>
        <end position="119"/>
    </location>
</feature>
<dbReference type="AlphaFoldDB" id="A0A4C1XKU6"/>
<proteinExistence type="predicted"/>
<name>A0A4C1XKU6_EUMVA</name>
<organism evidence="2 3">
    <name type="scientific">Eumeta variegata</name>
    <name type="common">Bagworm moth</name>
    <name type="synonym">Eumeta japonica</name>
    <dbReference type="NCBI Taxonomy" id="151549"/>
    <lineage>
        <taxon>Eukaryota</taxon>
        <taxon>Metazoa</taxon>
        <taxon>Ecdysozoa</taxon>
        <taxon>Arthropoda</taxon>
        <taxon>Hexapoda</taxon>
        <taxon>Insecta</taxon>
        <taxon>Pterygota</taxon>
        <taxon>Neoptera</taxon>
        <taxon>Endopterygota</taxon>
        <taxon>Lepidoptera</taxon>
        <taxon>Glossata</taxon>
        <taxon>Ditrysia</taxon>
        <taxon>Tineoidea</taxon>
        <taxon>Psychidae</taxon>
        <taxon>Oiketicinae</taxon>
        <taxon>Eumeta</taxon>
    </lineage>
</organism>
<sequence length="119" mass="13403">MLSLEVSASMQDVAPSSDGKFRSALWIGYTKRARLFAQLSSSVYTHIRSRRSLHKDLENGGPSLEEIMRFLLYASLFLRTSRKSENQMRETKGFPVQSRVQEYTDSQPATGGGAVDARR</sequence>
<dbReference type="Proteomes" id="UP000299102">
    <property type="component" value="Unassembled WGS sequence"/>
</dbReference>
<dbReference type="EMBL" id="BGZK01000886">
    <property type="protein sequence ID" value="GBP64068.1"/>
    <property type="molecule type" value="Genomic_DNA"/>
</dbReference>
<evidence type="ECO:0000256" key="1">
    <source>
        <dbReference type="SAM" id="MobiDB-lite"/>
    </source>
</evidence>